<reference evidence="4 7" key="2">
    <citation type="submission" date="2016-10" db="EMBL/GenBank/DDBJ databases">
        <title>Hydorgenophaga sp. LPB0072 isolated from gastropod.</title>
        <authorList>
            <person name="Kim E."/>
            <person name="Yi H."/>
        </authorList>
    </citation>
    <scope>NUCLEOTIDE SEQUENCE [LARGE SCALE GENOMIC DNA]</scope>
    <source>
        <strain evidence="4 7">LPB0072</strain>
    </source>
</reference>
<dbReference type="PANTHER" id="PTHR30441">
    <property type="entry name" value="DUF748 DOMAIN-CONTAINING PROTEIN"/>
    <property type="match status" value="1"/>
</dbReference>
<dbReference type="RefSeq" id="WP_066093389.1">
    <property type="nucleotide sequence ID" value="NZ_CP017476.1"/>
</dbReference>
<evidence type="ECO:0000256" key="2">
    <source>
        <dbReference type="SAM" id="Phobius"/>
    </source>
</evidence>
<evidence type="ECO:0000259" key="3">
    <source>
        <dbReference type="Pfam" id="PF05170"/>
    </source>
</evidence>
<dbReference type="Proteomes" id="UP000185680">
    <property type="component" value="Chromosome"/>
</dbReference>
<protein>
    <recommendedName>
        <fullName evidence="3">AsmA domain-containing protein</fullName>
    </recommendedName>
</protein>
<dbReference type="InterPro" id="IPR052894">
    <property type="entry name" value="AsmA-related"/>
</dbReference>
<keyword evidence="6" id="KW-1185">Reference proteome</keyword>
<evidence type="ECO:0000313" key="5">
    <source>
        <dbReference type="EMBL" id="OAD40566.1"/>
    </source>
</evidence>
<sequence>MPDQTPQTHPTPPSAPSTKPDRTKNRTKSTGRKALIVGSVVVGAVALGELTGWPFLRDPLEQQIQSRTGMDITLDGRYRTRLLVSPMMSVERITLGAGGGVVVPHLLKANNLAVQWRWSDVWRASKGETLRVKSLQADRIDAHAVRLKSGAASWDILPGDPEEPTPPKAEPAPLPEIERLVLREGEVEFRDEMLDIALNATIRRSSEADDKLPWQATAEGRYRDAPIELQAQASADLPLLLKTVNSAPLTPLRLRGRIGSTELAFDGAAGALWTGQGVKGQLAISGDSLQASAAPLGVTLPETPPYRLKAQVVRQGSTWTVVSDEATVGSSSLTANLKFQTDVQPPRLTGALGGARLALADLAPAVGADKPPRRSDRVLPDEHFDVPSLGQMDADVQVDLKQLDFGTPTLAPVQDLKLHLQLANSRLALSDLSARVAGGALSGSTAFEVKGEVPQWEAALRFAEVDLDSWIRGLSKDDAKDAKGGQPDARSYMSGTLDASAQLKGQGRSVAEILGSANGQLQLRVTDGQLSQLVTEAAGLDAAQALGMLVKGDEPLKLNCAAVDAVVQDGVVKSRHAVLDNADSTLRMQGGLSFKSEAIQLRVVSEPKDFSPLSLRSPVTVGGQLKDPAVGIEAKGLLARAAGALALGSVAPPAALLAFIDVGHNADTMPCAPTPRSEARKASVPAPRKAP</sequence>
<evidence type="ECO:0000313" key="4">
    <source>
        <dbReference type="EMBL" id="AOW12694.1"/>
    </source>
</evidence>
<feature type="transmembrane region" description="Helical" evidence="2">
    <location>
        <begin position="34"/>
        <end position="56"/>
    </location>
</feature>
<dbReference type="AlphaFoldDB" id="A0A167H9W7"/>
<keyword evidence="2" id="KW-1133">Transmembrane helix</keyword>
<keyword evidence="2" id="KW-0472">Membrane</keyword>
<name>A0A167H9W7_9BURK</name>
<dbReference type="EMBL" id="CP017476">
    <property type="protein sequence ID" value="AOW12694.1"/>
    <property type="molecule type" value="Genomic_DNA"/>
</dbReference>
<dbReference type="EMBL" id="LVWD01000030">
    <property type="protein sequence ID" value="OAD40566.1"/>
    <property type="molecule type" value="Genomic_DNA"/>
</dbReference>
<proteinExistence type="predicted"/>
<evidence type="ECO:0000256" key="1">
    <source>
        <dbReference type="SAM" id="MobiDB-lite"/>
    </source>
</evidence>
<reference evidence="5 6" key="1">
    <citation type="submission" date="2016-02" db="EMBL/GenBank/DDBJ databases">
        <title>Draft genome sequence of Hydrogenophaga sp. LPB0072.</title>
        <authorList>
            <person name="Shin S.-K."/>
            <person name="Yi H."/>
        </authorList>
    </citation>
    <scope>NUCLEOTIDE SEQUENCE [LARGE SCALE GENOMIC DNA]</scope>
    <source>
        <strain evidence="5 6">LPB0072</strain>
    </source>
</reference>
<dbReference type="Pfam" id="PF05170">
    <property type="entry name" value="AsmA"/>
    <property type="match status" value="1"/>
</dbReference>
<dbReference type="GO" id="GO:0005886">
    <property type="term" value="C:plasma membrane"/>
    <property type="evidence" value="ECO:0007669"/>
    <property type="project" value="TreeGrafter"/>
</dbReference>
<organism evidence="4 7">
    <name type="scientific">Hydrogenophaga crassostreae</name>
    <dbReference type="NCBI Taxonomy" id="1763535"/>
    <lineage>
        <taxon>Bacteria</taxon>
        <taxon>Pseudomonadati</taxon>
        <taxon>Pseudomonadota</taxon>
        <taxon>Betaproteobacteria</taxon>
        <taxon>Burkholderiales</taxon>
        <taxon>Comamonadaceae</taxon>
        <taxon>Hydrogenophaga</taxon>
    </lineage>
</organism>
<evidence type="ECO:0000313" key="6">
    <source>
        <dbReference type="Proteomes" id="UP000185657"/>
    </source>
</evidence>
<dbReference type="STRING" id="1763535.LPB072_07410"/>
<dbReference type="PANTHER" id="PTHR30441:SF9">
    <property type="entry name" value="ASMA FAMILY PROTEIN YHJG"/>
    <property type="match status" value="1"/>
</dbReference>
<evidence type="ECO:0000313" key="7">
    <source>
        <dbReference type="Proteomes" id="UP000185680"/>
    </source>
</evidence>
<keyword evidence="2" id="KW-0812">Transmembrane</keyword>
<dbReference type="GO" id="GO:0090313">
    <property type="term" value="P:regulation of protein targeting to membrane"/>
    <property type="evidence" value="ECO:0007669"/>
    <property type="project" value="TreeGrafter"/>
</dbReference>
<dbReference type="InterPro" id="IPR007844">
    <property type="entry name" value="AsmA"/>
</dbReference>
<gene>
    <name evidence="4" type="ORF">LPB072_07410</name>
    <name evidence="5" type="ORF">LPB72_16890</name>
</gene>
<dbReference type="KEGG" id="hyl:LPB072_07410"/>
<feature type="domain" description="AsmA" evidence="3">
    <location>
        <begin position="288"/>
        <end position="575"/>
    </location>
</feature>
<feature type="region of interest" description="Disordered" evidence="1">
    <location>
        <begin position="1"/>
        <end position="30"/>
    </location>
</feature>
<feature type="region of interest" description="Disordered" evidence="1">
    <location>
        <begin position="671"/>
        <end position="691"/>
    </location>
</feature>
<dbReference type="Proteomes" id="UP000185657">
    <property type="component" value="Unassembled WGS sequence"/>
</dbReference>
<accession>A0A167H9W7</accession>